<accession>A0A8S5R2D1</accession>
<proteinExistence type="predicted"/>
<keyword evidence="1" id="KW-1133">Transmembrane helix</keyword>
<sequence>MITLSILLTIIFTSAFIFLLVIGAPATIIAFVGGDLLIAVLLIVAFTKIFKRKK</sequence>
<protein>
    <submittedName>
        <fullName evidence="2">Uncharacterized protein</fullName>
    </submittedName>
</protein>
<evidence type="ECO:0000313" key="2">
    <source>
        <dbReference type="EMBL" id="DAE25243.1"/>
    </source>
</evidence>
<keyword evidence="1" id="KW-0472">Membrane</keyword>
<evidence type="ECO:0000256" key="1">
    <source>
        <dbReference type="SAM" id="Phobius"/>
    </source>
</evidence>
<dbReference type="EMBL" id="BK015795">
    <property type="protein sequence ID" value="DAE25243.1"/>
    <property type="molecule type" value="Genomic_DNA"/>
</dbReference>
<name>A0A8S5R2D1_9CAUD</name>
<reference evidence="2" key="1">
    <citation type="journal article" date="2021" name="Proc. Natl. Acad. Sci. U.S.A.">
        <title>A Catalog of Tens of Thousands of Viruses from Human Metagenomes Reveals Hidden Associations with Chronic Diseases.</title>
        <authorList>
            <person name="Tisza M.J."/>
            <person name="Buck C.B."/>
        </authorList>
    </citation>
    <scope>NUCLEOTIDE SEQUENCE</scope>
    <source>
        <strain evidence="2">CtWWc42</strain>
    </source>
</reference>
<feature type="transmembrane region" description="Helical" evidence="1">
    <location>
        <begin position="5"/>
        <end position="22"/>
    </location>
</feature>
<keyword evidence="1" id="KW-0812">Transmembrane</keyword>
<feature type="transmembrane region" description="Helical" evidence="1">
    <location>
        <begin position="28"/>
        <end position="50"/>
    </location>
</feature>
<organism evidence="2">
    <name type="scientific">Siphoviridae sp. ctWWc42</name>
    <dbReference type="NCBI Taxonomy" id="2826361"/>
    <lineage>
        <taxon>Viruses</taxon>
        <taxon>Duplodnaviria</taxon>
        <taxon>Heunggongvirae</taxon>
        <taxon>Uroviricota</taxon>
        <taxon>Caudoviricetes</taxon>
    </lineage>
</organism>